<evidence type="ECO:0000313" key="5">
    <source>
        <dbReference type="Proteomes" id="UP000481153"/>
    </source>
</evidence>
<dbReference type="PANTHER" id="PTHR45947">
    <property type="entry name" value="SULFOQUINOVOSYL TRANSFERASE SQD2"/>
    <property type="match status" value="1"/>
</dbReference>
<keyword evidence="1" id="KW-0328">Glycosyltransferase</keyword>
<dbReference type="InterPro" id="IPR001296">
    <property type="entry name" value="Glyco_trans_1"/>
</dbReference>
<dbReference type="CDD" id="cd03814">
    <property type="entry name" value="GT4-like"/>
    <property type="match status" value="1"/>
</dbReference>
<name>A0A6G0X5Q9_9STRA</name>
<dbReference type="GO" id="GO:0016757">
    <property type="term" value="F:glycosyltransferase activity"/>
    <property type="evidence" value="ECO:0007669"/>
    <property type="project" value="UniProtKB-KW"/>
</dbReference>
<dbReference type="Gene3D" id="3.40.50.2000">
    <property type="entry name" value="Glycogen Phosphorylase B"/>
    <property type="match status" value="2"/>
</dbReference>
<dbReference type="InterPro" id="IPR050194">
    <property type="entry name" value="Glycosyltransferase_grp1"/>
</dbReference>
<evidence type="ECO:0000259" key="2">
    <source>
        <dbReference type="Pfam" id="PF00534"/>
    </source>
</evidence>
<dbReference type="Pfam" id="PF13439">
    <property type="entry name" value="Glyco_transf_4"/>
    <property type="match status" value="1"/>
</dbReference>
<feature type="domain" description="Glycosyl transferase family 1" evidence="2">
    <location>
        <begin position="254"/>
        <end position="373"/>
    </location>
</feature>
<dbReference type="AlphaFoldDB" id="A0A6G0X5Q9"/>
<sequence>MVGYLCRGRWTKFERHCVSSTKLGDSKDSLDQSNRENLFYTEIKSSSTCRPCSVTFQRAVKRRDPKAAMTDEASPEMKTILVVNDNLQTNINGVVTLFKNIERLANQDGYKLVYMNPSEFPHFDCPGYPDIKLSIPIDIDNKINKINPDFIHIATEGPLGLATRLYCDRRKIGYNTGYHTKIPEYLRVMYGIPESVGYGYLRWFHRNSGRVLTTTPTMVSELENHGFLSYIKPLTFGVDRTIFKSSLRHDDSKFSKLSRPILLSVGRVSKEKGLDDFCSVKYPGATKIVVGDGAYRKELEHKYPDVIFAGFQTGSALAEYYANADCLVFTSKTDTFGVVIIESLAVGTPVAGYHVTGPKDILEEGVTGFMGDDMVENIDKCLALDRNVVEEASKRWSWDQCWDIFRRNLVKRSELLTYEYTV</sequence>
<evidence type="ECO:0000313" key="4">
    <source>
        <dbReference type="EMBL" id="KAF0735306.1"/>
    </source>
</evidence>
<organism evidence="4 5">
    <name type="scientific">Aphanomyces euteiches</name>
    <dbReference type="NCBI Taxonomy" id="100861"/>
    <lineage>
        <taxon>Eukaryota</taxon>
        <taxon>Sar</taxon>
        <taxon>Stramenopiles</taxon>
        <taxon>Oomycota</taxon>
        <taxon>Saprolegniomycetes</taxon>
        <taxon>Saprolegniales</taxon>
        <taxon>Verrucalvaceae</taxon>
        <taxon>Aphanomyces</taxon>
    </lineage>
</organism>
<dbReference type="InterPro" id="IPR028098">
    <property type="entry name" value="Glyco_trans_4-like_N"/>
</dbReference>
<accession>A0A6G0X5Q9</accession>
<gene>
    <name evidence="4" type="ORF">Ae201684_008219</name>
</gene>
<dbReference type="VEuPathDB" id="FungiDB:AeMF1_002473"/>
<proteinExistence type="predicted"/>
<keyword evidence="5" id="KW-1185">Reference proteome</keyword>
<keyword evidence="1" id="KW-0808">Transferase</keyword>
<dbReference type="SUPFAM" id="SSF53756">
    <property type="entry name" value="UDP-Glycosyltransferase/glycogen phosphorylase"/>
    <property type="match status" value="1"/>
</dbReference>
<evidence type="ECO:0000259" key="3">
    <source>
        <dbReference type="Pfam" id="PF13439"/>
    </source>
</evidence>
<feature type="domain" description="Glycosyltransferase subfamily 4-like N-terminal" evidence="3">
    <location>
        <begin position="120"/>
        <end position="227"/>
    </location>
</feature>
<reference evidence="4 5" key="1">
    <citation type="submission" date="2019-07" db="EMBL/GenBank/DDBJ databases">
        <title>Genomics analysis of Aphanomyces spp. identifies a new class of oomycete effector associated with host adaptation.</title>
        <authorList>
            <person name="Gaulin E."/>
        </authorList>
    </citation>
    <scope>NUCLEOTIDE SEQUENCE [LARGE SCALE GENOMIC DNA]</scope>
    <source>
        <strain evidence="4 5">ATCC 201684</strain>
    </source>
</reference>
<dbReference type="Pfam" id="PF00534">
    <property type="entry name" value="Glycos_transf_1"/>
    <property type="match status" value="1"/>
</dbReference>
<dbReference type="EMBL" id="VJMJ01000100">
    <property type="protein sequence ID" value="KAF0735306.1"/>
    <property type="molecule type" value="Genomic_DNA"/>
</dbReference>
<dbReference type="PANTHER" id="PTHR45947:SF3">
    <property type="entry name" value="SULFOQUINOVOSYL TRANSFERASE SQD2"/>
    <property type="match status" value="1"/>
</dbReference>
<evidence type="ECO:0000256" key="1">
    <source>
        <dbReference type="ARBA" id="ARBA00022676"/>
    </source>
</evidence>
<dbReference type="Proteomes" id="UP000481153">
    <property type="component" value="Unassembled WGS sequence"/>
</dbReference>
<protein>
    <submittedName>
        <fullName evidence="4">Uncharacterized protein</fullName>
    </submittedName>
</protein>
<comment type="caution">
    <text evidence="4">The sequence shown here is derived from an EMBL/GenBank/DDBJ whole genome shotgun (WGS) entry which is preliminary data.</text>
</comment>